<evidence type="ECO:0008006" key="3">
    <source>
        <dbReference type="Google" id="ProtNLM"/>
    </source>
</evidence>
<evidence type="ECO:0000313" key="2">
    <source>
        <dbReference type="Proteomes" id="UP000235786"/>
    </source>
</evidence>
<organism evidence="1 2">
    <name type="scientific">Hyaloscypha variabilis (strain UAMH 11265 / GT02V1 / F)</name>
    <name type="common">Meliniomyces variabilis</name>
    <dbReference type="NCBI Taxonomy" id="1149755"/>
    <lineage>
        <taxon>Eukaryota</taxon>
        <taxon>Fungi</taxon>
        <taxon>Dikarya</taxon>
        <taxon>Ascomycota</taxon>
        <taxon>Pezizomycotina</taxon>
        <taxon>Leotiomycetes</taxon>
        <taxon>Helotiales</taxon>
        <taxon>Hyaloscyphaceae</taxon>
        <taxon>Hyaloscypha</taxon>
        <taxon>Hyaloscypha variabilis</taxon>
    </lineage>
</organism>
<gene>
    <name evidence="1" type="ORF">L207DRAFT_583381</name>
</gene>
<evidence type="ECO:0000313" key="1">
    <source>
        <dbReference type="EMBL" id="PMD39511.1"/>
    </source>
</evidence>
<dbReference type="EMBL" id="KZ613946">
    <property type="protein sequence ID" value="PMD39511.1"/>
    <property type="molecule type" value="Genomic_DNA"/>
</dbReference>
<dbReference type="Proteomes" id="UP000235786">
    <property type="component" value="Unassembled WGS sequence"/>
</dbReference>
<protein>
    <recommendedName>
        <fullName evidence="3">Reelin domain-containing protein</fullName>
    </recommendedName>
</protein>
<dbReference type="OrthoDB" id="3556949at2759"/>
<dbReference type="STRING" id="1149755.A0A2J6RLW2"/>
<proteinExistence type="predicted"/>
<dbReference type="Gene3D" id="2.60.120.380">
    <property type="match status" value="1"/>
</dbReference>
<sequence>MLSQHTHPNPDSGFGRVNLAHSIGTVHGDDGAGFFEGQVDDTSQMSVSNNITASHHHTKLKVTLVWSDPYGENIQNSLLLTVEDATGTKCRGDDDNNAQQVLWDGISSQDLTITVESLGLTKLPQAFAVAWQFS</sequence>
<keyword evidence="2" id="KW-1185">Reference proteome</keyword>
<dbReference type="SUPFAM" id="SSF49785">
    <property type="entry name" value="Galactose-binding domain-like"/>
    <property type="match status" value="1"/>
</dbReference>
<accession>A0A2J6RLW2</accession>
<reference evidence="1 2" key="1">
    <citation type="submission" date="2016-04" db="EMBL/GenBank/DDBJ databases">
        <title>A degradative enzymes factory behind the ericoid mycorrhizal symbiosis.</title>
        <authorList>
            <consortium name="DOE Joint Genome Institute"/>
            <person name="Martino E."/>
            <person name="Morin E."/>
            <person name="Grelet G."/>
            <person name="Kuo A."/>
            <person name="Kohler A."/>
            <person name="Daghino S."/>
            <person name="Barry K."/>
            <person name="Choi C."/>
            <person name="Cichocki N."/>
            <person name="Clum A."/>
            <person name="Copeland A."/>
            <person name="Hainaut M."/>
            <person name="Haridas S."/>
            <person name="Labutti K."/>
            <person name="Lindquist E."/>
            <person name="Lipzen A."/>
            <person name="Khouja H.-R."/>
            <person name="Murat C."/>
            <person name="Ohm R."/>
            <person name="Olson A."/>
            <person name="Spatafora J."/>
            <person name="Veneault-Fourrey C."/>
            <person name="Henrissat B."/>
            <person name="Grigoriev I."/>
            <person name="Martin F."/>
            <person name="Perotto S."/>
        </authorList>
    </citation>
    <scope>NUCLEOTIDE SEQUENCE [LARGE SCALE GENOMIC DNA]</scope>
    <source>
        <strain evidence="1 2">F</strain>
    </source>
</reference>
<name>A0A2J6RLW2_HYAVF</name>
<dbReference type="InterPro" id="IPR008979">
    <property type="entry name" value="Galactose-bd-like_sf"/>
</dbReference>
<dbReference type="AlphaFoldDB" id="A0A2J6RLW2"/>